<dbReference type="AlphaFoldDB" id="A0A4V3CXL1"/>
<feature type="transmembrane region" description="Helical" evidence="5">
    <location>
        <begin position="135"/>
        <end position="157"/>
    </location>
</feature>
<dbReference type="PANTHER" id="PTHR43229:SF2">
    <property type="entry name" value="NODULATION PROTEIN J"/>
    <property type="match status" value="1"/>
</dbReference>
<keyword evidence="3 5" id="KW-1133">Transmembrane helix</keyword>
<feature type="transmembrane region" description="Helical" evidence="5">
    <location>
        <begin position="99"/>
        <end position="123"/>
    </location>
</feature>
<keyword evidence="8" id="KW-1185">Reference proteome</keyword>
<dbReference type="InterPro" id="IPR051784">
    <property type="entry name" value="Nod_factor_ABC_transporter"/>
</dbReference>
<evidence type="ECO:0000256" key="5">
    <source>
        <dbReference type="SAM" id="Phobius"/>
    </source>
</evidence>
<accession>A0A4V3CXL1</accession>
<organism evidence="7 8">
    <name type="scientific">Labedaea rhizosphaerae</name>
    <dbReference type="NCBI Taxonomy" id="598644"/>
    <lineage>
        <taxon>Bacteria</taxon>
        <taxon>Bacillati</taxon>
        <taxon>Actinomycetota</taxon>
        <taxon>Actinomycetes</taxon>
        <taxon>Pseudonocardiales</taxon>
        <taxon>Pseudonocardiaceae</taxon>
        <taxon>Labedaea</taxon>
    </lineage>
</organism>
<keyword evidence="2 5" id="KW-0812">Transmembrane</keyword>
<evidence type="ECO:0000259" key="6">
    <source>
        <dbReference type="Pfam" id="PF12698"/>
    </source>
</evidence>
<dbReference type="GO" id="GO:0016020">
    <property type="term" value="C:membrane"/>
    <property type="evidence" value="ECO:0007669"/>
    <property type="project" value="UniProtKB-SubCell"/>
</dbReference>
<dbReference type="OrthoDB" id="9786643at2"/>
<reference evidence="7 8" key="1">
    <citation type="submission" date="2019-03" db="EMBL/GenBank/DDBJ databases">
        <title>Genomic Encyclopedia of Type Strains, Phase IV (KMG-IV): sequencing the most valuable type-strain genomes for metagenomic binning, comparative biology and taxonomic classification.</title>
        <authorList>
            <person name="Goeker M."/>
        </authorList>
    </citation>
    <scope>NUCLEOTIDE SEQUENCE [LARGE SCALE GENOMIC DNA]</scope>
    <source>
        <strain evidence="7 8">DSM 45361</strain>
    </source>
</reference>
<proteinExistence type="predicted"/>
<keyword evidence="4 5" id="KW-0472">Membrane</keyword>
<evidence type="ECO:0000256" key="4">
    <source>
        <dbReference type="ARBA" id="ARBA00023136"/>
    </source>
</evidence>
<name>A0A4V3CXL1_LABRH</name>
<dbReference type="Proteomes" id="UP000295444">
    <property type="component" value="Unassembled WGS sequence"/>
</dbReference>
<gene>
    <name evidence="7" type="ORF">EV186_11017</name>
</gene>
<comment type="caution">
    <text evidence="7">The sequence shown here is derived from an EMBL/GenBank/DDBJ whole genome shotgun (WGS) entry which is preliminary data.</text>
</comment>
<evidence type="ECO:0000256" key="2">
    <source>
        <dbReference type="ARBA" id="ARBA00022692"/>
    </source>
</evidence>
<evidence type="ECO:0000256" key="1">
    <source>
        <dbReference type="ARBA" id="ARBA00004141"/>
    </source>
</evidence>
<feature type="transmembrane region" description="Helical" evidence="5">
    <location>
        <begin position="221"/>
        <end position="239"/>
    </location>
</feature>
<dbReference type="Pfam" id="PF12698">
    <property type="entry name" value="ABC2_membrane_3"/>
    <property type="match status" value="1"/>
</dbReference>
<protein>
    <submittedName>
        <fullName evidence="7">ABC-2 type transport system permease protein</fullName>
    </submittedName>
</protein>
<dbReference type="RefSeq" id="WP_133854021.1">
    <property type="nucleotide sequence ID" value="NZ_SNXZ01000010.1"/>
</dbReference>
<evidence type="ECO:0000313" key="7">
    <source>
        <dbReference type="EMBL" id="TDP90478.1"/>
    </source>
</evidence>
<dbReference type="PANTHER" id="PTHR43229">
    <property type="entry name" value="NODULATION PROTEIN J"/>
    <property type="match status" value="1"/>
</dbReference>
<feature type="transmembrane region" description="Helical" evidence="5">
    <location>
        <begin position="169"/>
        <end position="191"/>
    </location>
</feature>
<feature type="domain" description="ABC-2 type transporter transmembrane" evidence="6">
    <location>
        <begin position="51"/>
        <end position="235"/>
    </location>
</feature>
<dbReference type="EMBL" id="SNXZ01000010">
    <property type="protein sequence ID" value="TDP90478.1"/>
    <property type="molecule type" value="Genomic_DNA"/>
</dbReference>
<sequence>MTELPPIAPLLVRQVRYHLRLLVRNPRAMTTGVLLPGLLLFLRGSPGHADEVAGAVAGLTALGVGMLGYASFAASLVTARESGVLRRWRASPLPSWCYFTGRITATVVLALAGTAITVAVGVVEFGSPVHDPVGLALVIGLGALAFAALGTAVTRVIATADSAQPVLMFTYLPVLFLSGALGPVNGLPAWVAGLMHRLPPGALVNGMSATLRGGTLPLGDLAVLGAWGIGGLVLACVVFRWDPVPPSARTAKTARVPA</sequence>
<comment type="subcellular location">
    <subcellularLocation>
        <location evidence="1">Membrane</location>
        <topology evidence="1">Multi-pass membrane protein</topology>
    </subcellularLocation>
</comment>
<dbReference type="GO" id="GO:0140359">
    <property type="term" value="F:ABC-type transporter activity"/>
    <property type="evidence" value="ECO:0007669"/>
    <property type="project" value="InterPro"/>
</dbReference>
<evidence type="ECO:0000313" key="8">
    <source>
        <dbReference type="Proteomes" id="UP000295444"/>
    </source>
</evidence>
<evidence type="ECO:0000256" key="3">
    <source>
        <dbReference type="ARBA" id="ARBA00022989"/>
    </source>
</evidence>
<feature type="transmembrane region" description="Helical" evidence="5">
    <location>
        <begin position="59"/>
        <end position="79"/>
    </location>
</feature>
<dbReference type="InterPro" id="IPR013525">
    <property type="entry name" value="ABC2_TM"/>
</dbReference>